<dbReference type="PANTHER" id="PTHR46211:SF1">
    <property type="entry name" value="GLYCEROPHOSPHODIESTER PHOSPHODIESTERASE, CYTOPLASMIC"/>
    <property type="match status" value="1"/>
</dbReference>
<gene>
    <name evidence="2" type="ORF">Llon_1989</name>
</gene>
<dbReference type="InterPro" id="IPR017946">
    <property type="entry name" value="PLC-like_Pdiesterase_TIM-brl"/>
</dbReference>
<feature type="domain" description="GP-PDE" evidence="1">
    <location>
        <begin position="31"/>
        <end position="260"/>
    </location>
</feature>
<dbReference type="PANTHER" id="PTHR46211">
    <property type="entry name" value="GLYCEROPHOSPHORYL DIESTER PHOSPHODIESTERASE"/>
    <property type="match status" value="1"/>
</dbReference>
<proteinExistence type="predicted"/>
<dbReference type="GO" id="GO:0006629">
    <property type="term" value="P:lipid metabolic process"/>
    <property type="evidence" value="ECO:0007669"/>
    <property type="project" value="InterPro"/>
</dbReference>
<dbReference type="OrthoDB" id="9795622at2"/>
<dbReference type="EC" id="3.1.4.46" evidence="2"/>
<dbReference type="Proteomes" id="UP000054997">
    <property type="component" value="Unassembled WGS sequence"/>
</dbReference>
<organism evidence="2 3">
    <name type="scientific">Legionella londiniensis</name>
    <dbReference type="NCBI Taxonomy" id="45068"/>
    <lineage>
        <taxon>Bacteria</taxon>
        <taxon>Pseudomonadati</taxon>
        <taxon>Pseudomonadota</taxon>
        <taxon>Gammaproteobacteria</taxon>
        <taxon>Legionellales</taxon>
        <taxon>Legionellaceae</taxon>
        <taxon>Legionella</taxon>
    </lineage>
</organism>
<sequence length="260" mass="29343">MSLIRFLEKSLDAWFALLPQPKPACEIARNARLIAHRGAHNKKLQIIENTHAAFKRAQALQCWGIELDIHASKDGVLIVNHDPTLKRLWNKNATISECDYTTIELLAPQIPTLASVIAAYGKSMHLFIELKAPFYAVDELAEVLKPLNPCEDYHLLSLEQEIFSSLTHFPRESFLLVPVEHNVREFCNLSIQKGYGGVLGHYFLLSNSLINALRKEKQIAGVGFINSKYSLYRELNRGLTYLFTDDAGTVSHSLQQLCKA</sequence>
<dbReference type="Gene3D" id="3.20.20.190">
    <property type="entry name" value="Phosphatidylinositol (PI) phosphodiesterase"/>
    <property type="match status" value="1"/>
</dbReference>
<dbReference type="Pfam" id="PF03009">
    <property type="entry name" value="GDPD"/>
    <property type="match status" value="1"/>
</dbReference>
<keyword evidence="3" id="KW-1185">Reference proteome</keyword>
<dbReference type="InterPro" id="IPR030395">
    <property type="entry name" value="GP_PDE_dom"/>
</dbReference>
<evidence type="ECO:0000259" key="1">
    <source>
        <dbReference type="PROSITE" id="PS51704"/>
    </source>
</evidence>
<evidence type="ECO:0000313" key="3">
    <source>
        <dbReference type="Proteomes" id="UP000054997"/>
    </source>
</evidence>
<dbReference type="PROSITE" id="PS51704">
    <property type="entry name" value="GP_PDE"/>
    <property type="match status" value="1"/>
</dbReference>
<dbReference type="GO" id="GO:0008889">
    <property type="term" value="F:glycerophosphodiester phosphodiesterase activity"/>
    <property type="evidence" value="ECO:0007669"/>
    <property type="project" value="UniProtKB-EC"/>
</dbReference>
<dbReference type="STRING" id="45068.Llon_1989"/>
<dbReference type="RefSeq" id="WP_058529957.1">
    <property type="nucleotide sequence ID" value="NZ_CAAAHZ010000001.1"/>
</dbReference>
<accession>A0A0W0VJ73</accession>
<dbReference type="EMBL" id="LNYK01000033">
    <property type="protein sequence ID" value="KTD19817.1"/>
    <property type="molecule type" value="Genomic_DNA"/>
</dbReference>
<dbReference type="PATRIC" id="fig|45068.5.peg.2162"/>
<dbReference type="SUPFAM" id="SSF51695">
    <property type="entry name" value="PLC-like phosphodiesterases"/>
    <property type="match status" value="1"/>
</dbReference>
<protein>
    <submittedName>
        <fullName evidence="2">Glycerophosphoryl diester phosphodiesterase</fullName>
        <ecNumber evidence="2">3.1.4.46</ecNumber>
    </submittedName>
</protein>
<keyword evidence="2" id="KW-0378">Hydrolase</keyword>
<name>A0A0W0VJ73_9GAMM</name>
<reference evidence="2 3" key="1">
    <citation type="submission" date="2015-11" db="EMBL/GenBank/DDBJ databases">
        <title>Genomic analysis of 38 Legionella species identifies large and diverse effector repertoires.</title>
        <authorList>
            <person name="Burstein D."/>
            <person name="Amaro F."/>
            <person name="Zusman T."/>
            <person name="Lifshitz Z."/>
            <person name="Cohen O."/>
            <person name="Gilbert J.A."/>
            <person name="Pupko T."/>
            <person name="Shuman H.A."/>
            <person name="Segal G."/>
        </authorList>
    </citation>
    <scope>NUCLEOTIDE SEQUENCE [LARGE SCALE GENOMIC DNA]</scope>
    <source>
        <strain evidence="2 3">ATCC 49505</strain>
    </source>
</reference>
<evidence type="ECO:0000313" key="2">
    <source>
        <dbReference type="EMBL" id="KTD19817.1"/>
    </source>
</evidence>
<dbReference type="AlphaFoldDB" id="A0A0W0VJ73"/>
<comment type="caution">
    <text evidence="2">The sequence shown here is derived from an EMBL/GenBank/DDBJ whole genome shotgun (WGS) entry which is preliminary data.</text>
</comment>